<reference evidence="2 3" key="1">
    <citation type="submission" date="2017-10" db="EMBL/GenBank/DDBJ databases">
        <title>Development of genomic resources for the powdery mildew, Erysiphe pulchra.</title>
        <authorList>
            <person name="Wadl P.A."/>
            <person name="Mack B.M."/>
            <person name="Moore G."/>
            <person name="Beltz S.B."/>
        </authorList>
    </citation>
    <scope>NUCLEOTIDE SEQUENCE [LARGE SCALE GENOMIC DNA]</scope>
    <source>
        <strain evidence="2">Cflorida</strain>
    </source>
</reference>
<dbReference type="InterPro" id="IPR009091">
    <property type="entry name" value="RCC1/BLIP-II"/>
</dbReference>
<dbReference type="InterPro" id="IPR000408">
    <property type="entry name" value="Reg_chr_condens"/>
</dbReference>
<dbReference type="PANTHER" id="PTHR45982">
    <property type="entry name" value="REGULATOR OF CHROMOSOME CONDENSATION"/>
    <property type="match status" value="1"/>
</dbReference>
<evidence type="ECO:0000256" key="1">
    <source>
        <dbReference type="PROSITE-ProRule" id="PRU00235"/>
    </source>
</evidence>
<comment type="caution">
    <text evidence="2">The sequence shown here is derived from an EMBL/GenBank/DDBJ whole genome shotgun (WGS) entry which is preliminary data.</text>
</comment>
<dbReference type="Pfam" id="PF13540">
    <property type="entry name" value="RCC1_2"/>
    <property type="match status" value="1"/>
</dbReference>
<feature type="non-terminal residue" evidence="2">
    <location>
        <position position="154"/>
    </location>
</feature>
<dbReference type="InterPro" id="IPR051553">
    <property type="entry name" value="Ran_GTPase-activating"/>
</dbReference>
<feature type="repeat" description="RCC1" evidence="1">
    <location>
        <begin position="92"/>
        <end position="140"/>
    </location>
</feature>
<gene>
    <name evidence="2" type="ORF">EPUL_000875</name>
</gene>
<dbReference type="Proteomes" id="UP000237438">
    <property type="component" value="Unassembled WGS sequence"/>
</dbReference>
<dbReference type="Gene3D" id="2.130.10.30">
    <property type="entry name" value="Regulator of chromosome condensation 1/beta-lactamase-inhibitor protein II"/>
    <property type="match status" value="1"/>
</dbReference>
<proteinExistence type="predicted"/>
<name>A0A2S4PXF0_9PEZI</name>
<organism evidence="2 3">
    <name type="scientific">Erysiphe pulchra</name>
    <dbReference type="NCBI Taxonomy" id="225359"/>
    <lineage>
        <taxon>Eukaryota</taxon>
        <taxon>Fungi</taxon>
        <taxon>Dikarya</taxon>
        <taxon>Ascomycota</taxon>
        <taxon>Pezizomycotina</taxon>
        <taxon>Leotiomycetes</taxon>
        <taxon>Erysiphales</taxon>
        <taxon>Erysiphaceae</taxon>
        <taxon>Erysiphe</taxon>
    </lineage>
</organism>
<keyword evidence="3" id="KW-1185">Reference proteome</keyword>
<dbReference type="EMBL" id="PEDP01000267">
    <property type="protein sequence ID" value="POS86713.1"/>
    <property type="molecule type" value="Genomic_DNA"/>
</dbReference>
<dbReference type="AlphaFoldDB" id="A0A2S4PXF0"/>
<accession>A0A2S4PXF0</accession>
<dbReference type="STRING" id="225359.A0A2S4PXF0"/>
<dbReference type="SUPFAM" id="SSF50985">
    <property type="entry name" value="RCC1/BLIP-II"/>
    <property type="match status" value="1"/>
</dbReference>
<dbReference type="OrthoDB" id="5370059at2759"/>
<dbReference type="PANTHER" id="PTHR45982:SF1">
    <property type="entry name" value="REGULATOR OF CHROMOSOME CONDENSATION"/>
    <property type="match status" value="1"/>
</dbReference>
<evidence type="ECO:0000313" key="3">
    <source>
        <dbReference type="Proteomes" id="UP000237438"/>
    </source>
</evidence>
<protein>
    <submittedName>
        <fullName evidence="2">Uncharacterized protein</fullName>
    </submittedName>
</protein>
<evidence type="ECO:0000313" key="2">
    <source>
        <dbReference type="EMBL" id="POS86713.1"/>
    </source>
</evidence>
<sequence length="154" mass="16524">MELWVAGFNAWGQLTTQLNEGNQNSTCSLHDDIYTFQNCIQNADKIHILWSGISSTLTPIPCLVEDLCHLPTGPIKKISSGGYVSAALTEGNDLYIWGGKLGQPDILSGLTNNPTPVDIEGSDIIDIAVGFDHIIALTTEGKLYTVGFGDCGQL</sequence>
<dbReference type="PROSITE" id="PS50012">
    <property type="entry name" value="RCC1_3"/>
    <property type="match status" value="1"/>
</dbReference>